<dbReference type="RefSeq" id="WP_387403673.1">
    <property type="nucleotide sequence ID" value="NZ_JBIAQY010000004.1"/>
</dbReference>
<name>A0ABW6RZV2_9NOCA</name>
<sequence>MGDDSGVGWNPRQWVAARGLLVRGTTRGGRAEARARRALGFAAGVGAVLWVLSHVQVILSQARMVQAWWTPTVVAGLVITGAGLVVAALTVGGRTVGVLATWLALVMLAALITLPIAGHYNCFGPAGTWIPPLVAATAVAGVLAWRRWWPVYLLVSGVVAAVIDAYVSGGTGIHTVAEDLVRTWGVQGFLTWTAARLLAAAIELDTVTAIVVRQATVAAGAEATDRERTRFAGLIHDNVLATLLDAARGGAADRLRRSAGRTLRQLDTSPHEYRVEDTGEVRETIEVLRAEAAEHGLAVTVELANRARELRIPREVTTSLAGALGEAARNSLRHAAADGRAVARVVRIEVDEGGVVVRIVDDGAGFDVDRVGVERLGVRQSILWRMRCLRGGHAEVDSAPGRGTTVTLRWTHTDPQEPRPPALISVRGWSGIVMMALLCWAVGMLLLGYVRSGDPVVAYTGFGLVAAAGAVVLIPRDDPLPAAATWAVVVMGSLAAVIVDLGPPEAHHAVWVLVAYSYVLALLAIRGRVAATCVALFAAGAAYYLAGGSPGAALNGTAVAGATVLAAVAFTLYMRPLLRSYHGARADIARHAGAEARAAAQSRERRDQMAYLSRTARPMLEFLAAGRTLSPQQVGECRLLEAELRDRLRAPGLADPALVRAARAARIRGVRLTLLDDAGPGHQDGELRATIVEIAVAYLDSVMRGRVTVRVLPPGRGCAATIVIVEPDAYRRVEIDSGGVPSATTEPAAAG</sequence>
<proteinExistence type="predicted"/>
<keyword evidence="3" id="KW-0547">Nucleotide-binding</keyword>
<comment type="caution">
    <text evidence="3">The sequence shown here is derived from an EMBL/GenBank/DDBJ whole genome shotgun (WGS) entry which is preliminary data.</text>
</comment>
<feature type="transmembrane region" description="Helical" evidence="1">
    <location>
        <begin position="482"/>
        <end position="502"/>
    </location>
</feature>
<dbReference type="GO" id="GO:0005524">
    <property type="term" value="F:ATP binding"/>
    <property type="evidence" value="ECO:0007669"/>
    <property type="project" value="UniProtKB-KW"/>
</dbReference>
<organism evidence="3 4">
    <name type="scientific">Nocardia jiangxiensis</name>
    <dbReference type="NCBI Taxonomy" id="282685"/>
    <lineage>
        <taxon>Bacteria</taxon>
        <taxon>Bacillati</taxon>
        <taxon>Actinomycetota</taxon>
        <taxon>Actinomycetes</taxon>
        <taxon>Mycobacteriales</taxon>
        <taxon>Nocardiaceae</taxon>
        <taxon>Nocardia</taxon>
    </lineage>
</organism>
<dbReference type="InterPro" id="IPR003594">
    <property type="entry name" value="HATPase_dom"/>
</dbReference>
<feature type="transmembrane region" description="Helical" evidence="1">
    <location>
        <begin position="552"/>
        <end position="573"/>
    </location>
</feature>
<dbReference type="EMBL" id="JBIAQY010000004">
    <property type="protein sequence ID" value="MFF3568745.1"/>
    <property type="molecule type" value="Genomic_DNA"/>
</dbReference>
<feature type="transmembrane region" description="Helical" evidence="1">
    <location>
        <begin position="68"/>
        <end position="89"/>
    </location>
</feature>
<keyword evidence="1" id="KW-1133">Transmembrane helix</keyword>
<evidence type="ECO:0000259" key="2">
    <source>
        <dbReference type="Pfam" id="PF02518"/>
    </source>
</evidence>
<evidence type="ECO:0000256" key="1">
    <source>
        <dbReference type="SAM" id="Phobius"/>
    </source>
</evidence>
<protein>
    <submittedName>
        <fullName evidence="3">ATP-binding protein</fullName>
    </submittedName>
</protein>
<reference evidence="3 4" key="1">
    <citation type="submission" date="2024-10" db="EMBL/GenBank/DDBJ databases">
        <title>The Natural Products Discovery Center: Release of the First 8490 Sequenced Strains for Exploring Actinobacteria Biosynthetic Diversity.</title>
        <authorList>
            <person name="Kalkreuter E."/>
            <person name="Kautsar S.A."/>
            <person name="Yang D."/>
            <person name="Bader C.D."/>
            <person name="Teijaro C.N."/>
            <person name="Fluegel L."/>
            <person name="Davis C.M."/>
            <person name="Simpson J.R."/>
            <person name="Lauterbach L."/>
            <person name="Steele A.D."/>
            <person name="Gui C."/>
            <person name="Meng S."/>
            <person name="Li G."/>
            <person name="Viehrig K."/>
            <person name="Ye F."/>
            <person name="Su P."/>
            <person name="Kiefer A.F."/>
            <person name="Nichols A."/>
            <person name="Cepeda A.J."/>
            <person name="Yan W."/>
            <person name="Fan B."/>
            <person name="Jiang Y."/>
            <person name="Adhikari A."/>
            <person name="Zheng C.-J."/>
            <person name="Schuster L."/>
            <person name="Cowan T.M."/>
            <person name="Smanski M.J."/>
            <person name="Chevrette M.G."/>
            <person name="De Carvalho L.P.S."/>
            <person name="Shen B."/>
        </authorList>
    </citation>
    <scope>NUCLEOTIDE SEQUENCE [LARGE SCALE GENOMIC DNA]</scope>
    <source>
        <strain evidence="3 4">NPDC002593</strain>
    </source>
</reference>
<dbReference type="InterPro" id="IPR036890">
    <property type="entry name" value="HATPase_C_sf"/>
</dbReference>
<keyword evidence="3" id="KW-0067">ATP-binding</keyword>
<dbReference type="Gene3D" id="3.30.565.10">
    <property type="entry name" value="Histidine kinase-like ATPase, C-terminal domain"/>
    <property type="match status" value="1"/>
</dbReference>
<evidence type="ECO:0000313" key="3">
    <source>
        <dbReference type="EMBL" id="MFF3568745.1"/>
    </source>
</evidence>
<feature type="transmembrane region" description="Helical" evidence="1">
    <location>
        <begin position="429"/>
        <end position="450"/>
    </location>
</feature>
<feature type="transmembrane region" description="Helical" evidence="1">
    <location>
        <begin position="96"/>
        <end position="117"/>
    </location>
</feature>
<keyword evidence="4" id="KW-1185">Reference proteome</keyword>
<accession>A0ABW6RZV2</accession>
<keyword evidence="1" id="KW-0812">Transmembrane</keyword>
<feature type="transmembrane region" description="Helical" evidence="1">
    <location>
        <begin position="38"/>
        <end position="62"/>
    </location>
</feature>
<dbReference type="Proteomes" id="UP001601992">
    <property type="component" value="Unassembled WGS sequence"/>
</dbReference>
<feature type="transmembrane region" description="Helical" evidence="1">
    <location>
        <begin position="129"/>
        <end position="145"/>
    </location>
</feature>
<dbReference type="Pfam" id="PF02518">
    <property type="entry name" value="HATPase_c"/>
    <property type="match status" value="1"/>
</dbReference>
<dbReference type="SUPFAM" id="SSF55874">
    <property type="entry name" value="ATPase domain of HSP90 chaperone/DNA topoisomerase II/histidine kinase"/>
    <property type="match status" value="1"/>
</dbReference>
<gene>
    <name evidence="3" type="ORF">ACFYXQ_13325</name>
</gene>
<keyword evidence="1" id="KW-0472">Membrane</keyword>
<feature type="transmembrane region" description="Helical" evidence="1">
    <location>
        <begin position="456"/>
        <end position="475"/>
    </location>
</feature>
<feature type="domain" description="Histidine kinase/HSP90-like ATPase" evidence="2">
    <location>
        <begin position="319"/>
        <end position="410"/>
    </location>
</feature>
<feature type="transmembrane region" description="Helical" evidence="1">
    <location>
        <begin position="508"/>
        <end position="524"/>
    </location>
</feature>
<evidence type="ECO:0000313" key="4">
    <source>
        <dbReference type="Proteomes" id="UP001601992"/>
    </source>
</evidence>